<dbReference type="InterPro" id="IPR019223">
    <property type="entry name" value="DUF2147"/>
</dbReference>
<keyword evidence="1" id="KW-0732">Signal</keyword>
<dbReference type="PANTHER" id="PTHR36919">
    <property type="entry name" value="BLR1215 PROTEIN"/>
    <property type="match status" value="1"/>
</dbReference>
<evidence type="ECO:0000256" key="1">
    <source>
        <dbReference type="SAM" id="SignalP"/>
    </source>
</evidence>
<feature type="chain" id="PRO_5017421738" description="DUF2147 domain-containing protein" evidence="1">
    <location>
        <begin position="20"/>
        <end position="144"/>
    </location>
</feature>
<evidence type="ECO:0000259" key="2">
    <source>
        <dbReference type="Pfam" id="PF09917"/>
    </source>
</evidence>
<reference evidence="4" key="1">
    <citation type="submission" date="2016-09" db="EMBL/GenBank/DDBJ databases">
        <authorList>
            <person name="Varghese N."/>
            <person name="Submissions S."/>
        </authorList>
    </citation>
    <scope>NUCLEOTIDE SEQUENCE [LARGE SCALE GENOMIC DNA]</scope>
    <source>
        <strain evidence="4">ANC 3699</strain>
    </source>
</reference>
<accession>A0A1G6NX60</accession>
<dbReference type="Proteomes" id="UP000242317">
    <property type="component" value="Unassembled WGS sequence"/>
</dbReference>
<sequence>MKKLALITFGSLLATSAFAADLNNTQWKTIDDESGKAKAIVEFKKQSNGSYTASIAKQLDTTSKKTCDACSGSLKGKPIEGLTIVQNLKSDSGNKFTGGTILDPKSGKTYKMNAEMAANGKTLKVRGYIGVAALGRNQTWYRVK</sequence>
<dbReference type="AlphaFoldDB" id="A0A1G6NX60"/>
<dbReference type="PANTHER" id="PTHR36919:SF3">
    <property type="entry name" value="BLL5882 PROTEIN"/>
    <property type="match status" value="1"/>
</dbReference>
<dbReference type="Gene3D" id="2.40.128.520">
    <property type="match status" value="1"/>
</dbReference>
<proteinExistence type="predicted"/>
<gene>
    <name evidence="3" type="ORF">SAMN05421749_11131</name>
</gene>
<keyword evidence="4" id="KW-1185">Reference proteome</keyword>
<feature type="signal peptide" evidence="1">
    <location>
        <begin position="1"/>
        <end position="19"/>
    </location>
</feature>
<organism evidence="3 4">
    <name type="scientific">Acinetobacter marinus</name>
    <dbReference type="NCBI Taxonomy" id="281375"/>
    <lineage>
        <taxon>Bacteria</taxon>
        <taxon>Pseudomonadati</taxon>
        <taxon>Pseudomonadota</taxon>
        <taxon>Gammaproteobacteria</taxon>
        <taxon>Moraxellales</taxon>
        <taxon>Moraxellaceae</taxon>
        <taxon>Acinetobacter</taxon>
    </lineage>
</organism>
<evidence type="ECO:0000313" key="4">
    <source>
        <dbReference type="Proteomes" id="UP000242317"/>
    </source>
</evidence>
<dbReference type="OrthoDB" id="9814399at2"/>
<name>A0A1G6NX60_9GAMM</name>
<dbReference type="EMBL" id="FMYK01000011">
    <property type="protein sequence ID" value="SDC72379.1"/>
    <property type="molecule type" value="Genomic_DNA"/>
</dbReference>
<evidence type="ECO:0000313" key="3">
    <source>
        <dbReference type="EMBL" id="SDC72379.1"/>
    </source>
</evidence>
<dbReference type="RefSeq" id="WP_092621469.1">
    <property type="nucleotide sequence ID" value="NZ_FMYK01000011.1"/>
</dbReference>
<feature type="domain" description="DUF2147" evidence="2">
    <location>
        <begin position="26"/>
        <end position="142"/>
    </location>
</feature>
<dbReference type="Pfam" id="PF09917">
    <property type="entry name" value="DUF2147"/>
    <property type="match status" value="1"/>
</dbReference>
<protein>
    <recommendedName>
        <fullName evidence="2">DUF2147 domain-containing protein</fullName>
    </recommendedName>
</protein>